<dbReference type="Proteomes" id="UP001596056">
    <property type="component" value="Unassembled WGS sequence"/>
</dbReference>
<dbReference type="PROSITE" id="PS50005">
    <property type="entry name" value="TPR"/>
    <property type="match status" value="1"/>
</dbReference>
<sequence length="517" mass="56530">MVAQDPATAVIQLGNTVLDLGRGTLTRDGYMIPLRSKSFRLLCELARQPGRVVPKDELLDAVWPDVIVTEASLSQAVRDVRKALHDEAGQILRTVARRGFLLCPTGPADVAGPVQPIETGASSARPRIAVLPLNDRTGAPELGPTLEGLVEEITAGLGRFRNLTVVARHSAFAVAADTSLGLAEIGAKLRADYVVEGSARLMDGHLTLALALNETASGELLWAESFTCEGTGWLSLRDLIPRRIVSRLFSSVEQALHRIGLQRGPAALTAFQHLARGRTLFRTFEPGVNEEALAHFAAAIKADPALGVAHSYHGLADAALHGYQLAPLDVKRRIRGMGMRGVQLSPEESRCHGILSFFHLWLGEFELAEQAATRAVGTNPCDADGLLNLASVLMHRGRFQESLPWFERAKDINPMWPGYYDNEHSLALFHLGRHEEAARLLSRVPRRNARQEMRLAATYALMDELDLSRRHVEEARALAPGVDSVELARIGYPYEHDCDRQQLIEAIRLALGRASGT</sequence>
<dbReference type="CDD" id="cd00383">
    <property type="entry name" value="trans_reg_C"/>
    <property type="match status" value="1"/>
</dbReference>
<feature type="domain" description="OmpR/PhoB-type" evidence="4">
    <location>
        <begin position="8"/>
        <end position="104"/>
    </location>
</feature>
<accession>A0ABW0SDV6</accession>
<evidence type="ECO:0000256" key="1">
    <source>
        <dbReference type="ARBA" id="ARBA00023125"/>
    </source>
</evidence>
<dbReference type="Pfam" id="PF00486">
    <property type="entry name" value="Trans_reg_C"/>
    <property type="match status" value="1"/>
</dbReference>
<dbReference type="InterPro" id="IPR016032">
    <property type="entry name" value="Sig_transdc_resp-reg_C-effctor"/>
</dbReference>
<comment type="caution">
    <text evidence="5">The sequence shown here is derived from an EMBL/GenBank/DDBJ whole genome shotgun (WGS) entry which is preliminary data.</text>
</comment>
<dbReference type="PANTHER" id="PTHR12558">
    <property type="entry name" value="CELL DIVISION CYCLE 16,23,27"/>
    <property type="match status" value="1"/>
</dbReference>
<dbReference type="Gene3D" id="1.10.10.10">
    <property type="entry name" value="Winged helix-like DNA-binding domain superfamily/Winged helix DNA-binding domain"/>
    <property type="match status" value="1"/>
</dbReference>
<dbReference type="PANTHER" id="PTHR12558:SF33">
    <property type="entry name" value="BLL7664 PROTEIN"/>
    <property type="match status" value="1"/>
</dbReference>
<name>A0ABW0SDV6_9RHOB</name>
<evidence type="ECO:0000313" key="6">
    <source>
        <dbReference type="Proteomes" id="UP001596056"/>
    </source>
</evidence>
<dbReference type="InterPro" id="IPR019734">
    <property type="entry name" value="TPR_rpt"/>
</dbReference>
<keyword evidence="1 3" id="KW-0238">DNA-binding</keyword>
<dbReference type="SUPFAM" id="SSF48452">
    <property type="entry name" value="TPR-like"/>
    <property type="match status" value="1"/>
</dbReference>
<dbReference type="SMART" id="SM00862">
    <property type="entry name" value="Trans_reg_C"/>
    <property type="match status" value="1"/>
</dbReference>
<dbReference type="SMART" id="SM00028">
    <property type="entry name" value="TPR"/>
    <property type="match status" value="2"/>
</dbReference>
<evidence type="ECO:0000313" key="5">
    <source>
        <dbReference type="EMBL" id="MFC5567066.1"/>
    </source>
</evidence>
<protein>
    <submittedName>
        <fullName evidence="5">Winged helix-turn-helix domain-containing tetratricopeptide repeat protein</fullName>
    </submittedName>
</protein>
<evidence type="ECO:0000256" key="3">
    <source>
        <dbReference type="PROSITE-ProRule" id="PRU01091"/>
    </source>
</evidence>
<feature type="repeat" description="TPR" evidence="2">
    <location>
        <begin position="383"/>
        <end position="416"/>
    </location>
</feature>
<keyword evidence="2" id="KW-0802">TPR repeat</keyword>
<dbReference type="EMBL" id="JBHSNA010000010">
    <property type="protein sequence ID" value="MFC5567066.1"/>
    <property type="molecule type" value="Genomic_DNA"/>
</dbReference>
<proteinExistence type="predicted"/>
<gene>
    <name evidence="5" type="ORF">ACFPOC_11680</name>
</gene>
<dbReference type="Pfam" id="PF13432">
    <property type="entry name" value="TPR_16"/>
    <property type="match status" value="1"/>
</dbReference>
<dbReference type="SUPFAM" id="SSF46894">
    <property type="entry name" value="C-terminal effector domain of the bipartite response regulators"/>
    <property type="match status" value="1"/>
</dbReference>
<dbReference type="PROSITE" id="PS51755">
    <property type="entry name" value="OMPR_PHOB"/>
    <property type="match status" value="1"/>
</dbReference>
<dbReference type="InterPro" id="IPR001867">
    <property type="entry name" value="OmpR/PhoB-type_DNA-bd"/>
</dbReference>
<dbReference type="Gene3D" id="1.25.40.10">
    <property type="entry name" value="Tetratricopeptide repeat domain"/>
    <property type="match status" value="1"/>
</dbReference>
<feature type="DNA-binding region" description="OmpR/PhoB-type" evidence="3">
    <location>
        <begin position="8"/>
        <end position="104"/>
    </location>
</feature>
<evidence type="ECO:0000259" key="4">
    <source>
        <dbReference type="PROSITE" id="PS51755"/>
    </source>
</evidence>
<dbReference type="RefSeq" id="WP_377110033.1">
    <property type="nucleotide sequence ID" value="NZ_JBHSNA010000010.1"/>
</dbReference>
<keyword evidence="6" id="KW-1185">Reference proteome</keyword>
<evidence type="ECO:0000256" key="2">
    <source>
        <dbReference type="PROSITE-ProRule" id="PRU00339"/>
    </source>
</evidence>
<dbReference type="InterPro" id="IPR036388">
    <property type="entry name" value="WH-like_DNA-bd_sf"/>
</dbReference>
<reference evidence="6" key="1">
    <citation type="journal article" date="2019" name="Int. J. Syst. Evol. Microbiol.">
        <title>The Global Catalogue of Microorganisms (GCM) 10K type strain sequencing project: providing services to taxonomists for standard genome sequencing and annotation.</title>
        <authorList>
            <consortium name="The Broad Institute Genomics Platform"/>
            <consortium name="The Broad Institute Genome Sequencing Center for Infectious Disease"/>
            <person name="Wu L."/>
            <person name="Ma J."/>
        </authorList>
    </citation>
    <scope>NUCLEOTIDE SEQUENCE [LARGE SCALE GENOMIC DNA]</scope>
    <source>
        <strain evidence="6">KACC 11588</strain>
    </source>
</reference>
<organism evidence="5 6">
    <name type="scientific">Rubellimicrobium aerolatum</name>
    <dbReference type="NCBI Taxonomy" id="490979"/>
    <lineage>
        <taxon>Bacteria</taxon>
        <taxon>Pseudomonadati</taxon>
        <taxon>Pseudomonadota</taxon>
        <taxon>Alphaproteobacteria</taxon>
        <taxon>Rhodobacterales</taxon>
        <taxon>Roseobacteraceae</taxon>
        <taxon>Rubellimicrobium</taxon>
    </lineage>
</organism>
<dbReference type="InterPro" id="IPR011990">
    <property type="entry name" value="TPR-like_helical_dom_sf"/>
</dbReference>